<dbReference type="EMBL" id="AE017261">
    <property type="protein sequence ID" value="AAT43336.1"/>
    <property type="molecule type" value="Genomic_DNA"/>
</dbReference>
<keyword evidence="1" id="KW-0812">Transmembrane</keyword>
<keyword evidence="1" id="KW-0472">Membrane</keyword>
<keyword evidence="1" id="KW-1133">Transmembrane helix</keyword>
<evidence type="ECO:0000313" key="3">
    <source>
        <dbReference type="Proteomes" id="UP000000438"/>
    </source>
</evidence>
<organism evidence="2 3">
    <name type="scientific">Picrophilus torridus (strain ATCC 700027 / DSM 9790 / JCM 10055 / NBRC 100828 / KAW 2/3)</name>
    <dbReference type="NCBI Taxonomy" id="1122961"/>
    <lineage>
        <taxon>Archaea</taxon>
        <taxon>Methanobacteriati</taxon>
        <taxon>Thermoplasmatota</taxon>
        <taxon>Thermoplasmata</taxon>
        <taxon>Thermoplasmatales</taxon>
        <taxon>Picrophilaceae</taxon>
        <taxon>Picrophilus</taxon>
    </lineage>
</organism>
<dbReference type="HOGENOM" id="CLU_155017_0_0_2"/>
<gene>
    <name evidence="2" type="ordered locus">PTO0751</name>
</gene>
<evidence type="ECO:0000313" key="2">
    <source>
        <dbReference type="EMBL" id="AAT43336.1"/>
    </source>
</evidence>
<dbReference type="Proteomes" id="UP000000438">
    <property type="component" value="Chromosome"/>
</dbReference>
<dbReference type="InParanoid" id="Q6L116"/>
<reference evidence="2 3" key="1">
    <citation type="journal article" date="2004" name="Proc. Natl. Acad. Sci. U.S.A.">
        <title>Genome sequence of Picrophilus torridus and its implications for life around pH 0.</title>
        <authorList>
            <person name="Futterer O."/>
            <person name="Angelov A."/>
            <person name="Liesegang H."/>
            <person name="Gottschalk G."/>
            <person name="Schleper C."/>
            <person name="Schepers B."/>
            <person name="Dock C."/>
            <person name="Antranikian G."/>
            <person name="Liebl W."/>
        </authorList>
    </citation>
    <scope>NUCLEOTIDE SEQUENCE [LARGE SCALE GENOMIC DNA]</scope>
    <source>
        <strain evidence="3">ATCC 700027 / DSM 9790 / JCM 10055 / NBRC 100828</strain>
    </source>
</reference>
<dbReference type="eggNOG" id="arCOG05321">
    <property type="taxonomic scope" value="Archaea"/>
</dbReference>
<feature type="transmembrane region" description="Helical" evidence="1">
    <location>
        <begin position="6"/>
        <end position="26"/>
    </location>
</feature>
<protein>
    <submittedName>
        <fullName evidence="2">Hypothetical dehydrogenase</fullName>
    </submittedName>
</protein>
<sequence>MINKKFFYCYLFIEMIIMNIVEIARMPENERKSEMMDLFKNLMSKNDAEMLSSMKDLITEMCRDANENEYINLCLTNMSIVLSMDDRSLKSFIKIRMKANSELNDSYKSRDMEMIEKAMERLPENDRKRLMAAMGQ</sequence>
<dbReference type="KEGG" id="pto:PTO0751"/>
<dbReference type="PaxDb" id="263820-PTO0751"/>
<name>Q6L116_PICTO</name>
<proteinExistence type="predicted"/>
<accession>Q6L116</accession>
<evidence type="ECO:0000256" key="1">
    <source>
        <dbReference type="SAM" id="Phobius"/>
    </source>
</evidence>
<dbReference type="AlphaFoldDB" id="Q6L116"/>